<reference evidence="2" key="1">
    <citation type="journal article" date="2014" name="Front. Microbiol.">
        <title>High frequency of phylogenetically diverse reductive dehalogenase-homologous genes in deep subseafloor sedimentary metagenomes.</title>
        <authorList>
            <person name="Kawai M."/>
            <person name="Futagami T."/>
            <person name="Toyoda A."/>
            <person name="Takaki Y."/>
            <person name="Nishi S."/>
            <person name="Hori S."/>
            <person name="Arai W."/>
            <person name="Tsubouchi T."/>
            <person name="Morono Y."/>
            <person name="Uchiyama I."/>
            <person name="Ito T."/>
            <person name="Fujiyama A."/>
            <person name="Inagaki F."/>
            <person name="Takami H."/>
        </authorList>
    </citation>
    <scope>NUCLEOTIDE SEQUENCE</scope>
    <source>
        <strain evidence="2">Expedition CK06-06</strain>
    </source>
</reference>
<dbReference type="Pfam" id="PF04014">
    <property type="entry name" value="MazE_antitoxin"/>
    <property type="match status" value="1"/>
</dbReference>
<sequence>MPIWINKIYKQGGQYRVTLPKNLMKELGFEKVRVVEISKRSDGSINIKEYHAKKRAKNRVPGRRAKTN</sequence>
<proteinExistence type="predicted"/>
<protein>
    <recommendedName>
        <fullName evidence="1">SpoVT-AbrB domain-containing protein</fullName>
    </recommendedName>
</protein>
<dbReference type="EMBL" id="BARS01000493">
    <property type="protein sequence ID" value="GAF78171.1"/>
    <property type="molecule type" value="Genomic_DNA"/>
</dbReference>
<evidence type="ECO:0000313" key="2">
    <source>
        <dbReference type="EMBL" id="GAF78171.1"/>
    </source>
</evidence>
<comment type="caution">
    <text evidence="2">The sequence shown here is derived from an EMBL/GenBank/DDBJ whole genome shotgun (WGS) entry which is preliminary data.</text>
</comment>
<name>X0SSP8_9ZZZZ</name>
<dbReference type="InterPro" id="IPR037914">
    <property type="entry name" value="SpoVT-AbrB_sf"/>
</dbReference>
<dbReference type="AlphaFoldDB" id="X0SSP8"/>
<gene>
    <name evidence="2" type="ORF">S01H1_01183</name>
</gene>
<evidence type="ECO:0000259" key="1">
    <source>
        <dbReference type="Pfam" id="PF04014"/>
    </source>
</evidence>
<organism evidence="2">
    <name type="scientific">marine sediment metagenome</name>
    <dbReference type="NCBI Taxonomy" id="412755"/>
    <lineage>
        <taxon>unclassified sequences</taxon>
        <taxon>metagenomes</taxon>
        <taxon>ecological metagenomes</taxon>
    </lineage>
</organism>
<dbReference type="SUPFAM" id="SSF89447">
    <property type="entry name" value="AbrB/MazE/MraZ-like"/>
    <property type="match status" value="1"/>
</dbReference>
<dbReference type="InterPro" id="IPR007159">
    <property type="entry name" value="SpoVT-AbrB_dom"/>
</dbReference>
<feature type="domain" description="SpoVT-AbrB" evidence="1">
    <location>
        <begin position="10"/>
        <end position="48"/>
    </location>
</feature>
<dbReference type="Gene3D" id="2.10.260.10">
    <property type="match status" value="1"/>
</dbReference>
<accession>X0SSP8</accession>
<dbReference type="GO" id="GO:0003677">
    <property type="term" value="F:DNA binding"/>
    <property type="evidence" value="ECO:0007669"/>
    <property type="project" value="InterPro"/>
</dbReference>